<sequence>MLEPRPLAEDLYHYKEHYQDMFHELEILRAVPGEPTAHFRLVSRLPSRRTVEVLLSESAFHVQKDSQEESTLRDAKFESFEQLLSSLDGAEVFGSRLCDLVSQRLREDAGAWH</sequence>
<gene>
    <name evidence="1" type="ORF">SNEC2469_LOCUS4667</name>
</gene>
<dbReference type="OrthoDB" id="412349at2759"/>
<comment type="caution">
    <text evidence="1">The sequence shown here is derived from an EMBL/GenBank/DDBJ whole genome shotgun (WGS) entry which is preliminary data.</text>
</comment>
<dbReference type="AlphaFoldDB" id="A0A812LPF2"/>
<dbReference type="EMBL" id="CAJNJA010009242">
    <property type="protein sequence ID" value="CAE7244540.1"/>
    <property type="molecule type" value="Genomic_DNA"/>
</dbReference>
<evidence type="ECO:0008006" key="3">
    <source>
        <dbReference type="Google" id="ProtNLM"/>
    </source>
</evidence>
<reference evidence="1" key="1">
    <citation type="submission" date="2021-02" db="EMBL/GenBank/DDBJ databases">
        <authorList>
            <person name="Dougan E. K."/>
            <person name="Rhodes N."/>
            <person name="Thang M."/>
            <person name="Chan C."/>
        </authorList>
    </citation>
    <scope>NUCLEOTIDE SEQUENCE</scope>
</reference>
<keyword evidence="2" id="KW-1185">Reference proteome</keyword>
<protein>
    <recommendedName>
        <fullName evidence="3">GSKIP domain-containing protein</fullName>
    </recommendedName>
</protein>
<evidence type="ECO:0000313" key="2">
    <source>
        <dbReference type="Proteomes" id="UP000601435"/>
    </source>
</evidence>
<accession>A0A812LPF2</accession>
<name>A0A812LPF2_9DINO</name>
<organism evidence="1 2">
    <name type="scientific">Symbiodinium necroappetens</name>
    <dbReference type="NCBI Taxonomy" id="1628268"/>
    <lineage>
        <taxon>Eukaryota</taxon>
        <taxon>Sar</taxon>
        <taxon>Alveolata</taxon>
        <taxon>Dinophyceae</taxon>
        <taxon>Suessiales</taxon>
        <taxon>Symbiodiniaceae</taxon>
        <taxon>Symbiodinium</taxon>
    </lineage>
</organism>
<dbReference type="Proteomes" id="UP000601435">
    <property type="component" value="Unassembled WGS sequence"/>
</dbReference>
<evidence type="ECO:0000313" key="1">
    <source>
        <dbReference type="EMBL" id="CAE7244540.1"/>
    </source>
</evidence>
<proteinExistence type="predicted"/>